<dbReference type="EMBL" id="JAASQJ010000004">
    <property type="protein sequence ID" value="NIJ54984.1"/>
    <property type="molecule type" value="Genomic_DNA"/>
</dbReference>
<feature type="chain" id="PRO_5047465209" description="Capsule assembly protein Wzi" evidence="1">
    <location>
        <begin position="20"/>
        <end position="466"/>
    </location>
</feature>
<reference evidence="2 3" key="1">
    <citation type="submission" date="2020-03" db="EMBL/GenBank/DDBJ databases">
        <title>Genomic Encyclopedia of Type Strains, Phase IV (KMG-IV): sequencing the most valuable type-strain genomes for metagenomic binning, comparative biology and taxonomic classification.</title>
        <authorList>
            <person name="Goeker M."/>
        </authorList>
    </citation>
    <scope>NUCLEOTIDE SEQUENCE [LARGE SCALE GENOMIC DNA]</scope>
    <source>
        <strain evidence="2 3">DSM 102865</strain>
    </source>
</reference>
<evidence type="ECO:0008006" key="4">
    <source>
        <dbReference type="Google" id="ProtNLM"/>
    </source>
</evidence>
<organism evidence="2 3">
    <name type="scientific">Dyadobacter arcticus</name>
    <dbReference type="NCBI Taxonomy" id="1078754"/>
    <lineage>
        <taxon>Bacteria</taxon>
        <taxon>Pseudomonadati</taxon>
        <taxon>Bacteroidota</taxon>
        <taxon>Cytophagia</taxon>
        <taxon>Cytophagales</taxon>
        <taxon>Spirosomataceae</taxon>
        <taxon>Dyadobacter</taxon>
    </lineage>
</organism>
<evidence type="ECO:0000313" key="2">
    <source>
        <dbReference type="EMBL" id="NIJ54984.1"/>
    </source>
</evidence>
<proteinExistence type="predicted"/>
<gene>
    <name evidence="2" type="ORF">FHS68_004171</name>
</gene>
<dbReference type="InterPro" id="IPR038636">
    <property type="entry name" value="Wzi_sf"/>
</dbReference>
<dbReference type="Proteomes" id="UP001179181">
    <property type="component" value="Unassembled WGS sequence"/>
</dbReference>
<evidence type="ECO:0000313" key="3">
    <source>
        <dbReference type="Proteomes" id="UP001179181"/>
    </source>
</evidence>
<accession>A0ABX0UST2</accession>
<keyword evidence="1" id="KW-0732">Signal</keyword>
<evidence type="ECO:0000256" key="1">
    <source>
        <dbReference type="SAM" id="SignalP"/>
    </source>
</evidence>
<sequence>MKKVLLSAVLLLTTVIARSQSKTFKAKLEAQTSFTSDHVPFWMRSNQFGSFPLSGPSVSLIGAFQKDYDTVKVRLLDWGAGFEGRANGGKGSELILVEGYAKVKLGIFELKGGRMKETFGLTDTLLTTGNFAISGNALGIPKVQLAIPEFYAIPIFGKIFAFKGLYAQGWLGEKTIHGKRVDRAVTYFHQKAFYARIGKPNWRLKFYGGFNDQVFYGHEAEIFESFILTGWQKYQSVVLGKNWAFSKVGNHAGNFDMRIEQEFNKIKISAYRQSFYEVGALYYLANIADGINGISFRNKVAKKKSFHWNQLVFEFLYTKNQAGETWSKPTPTGNENYANHYLYNSGWSYMGLGLGNPFFTTADQARTGQSSPSKNYFINNRTAALHVGMNMDLGQYSTYAKFSYSNNFGTHETSKTFKPVKQLSAYIEIKRPLRNKWDIGATVAFDAGKLLNNSSGLILTTSRKFD</sequence>
<keyword evidence="3" id="KW-1185">Reference proteome</keyword>
<dbReference type="RefSeq" id="WP_167274125.1">
    <property type="nucleotide sequence ID" value="NZ_JAASQJ010000004.1"/>
</dbReference>
<dbReference type="Gene3D" id="2.40.160.130">
    <property type="entry name" value="Capsule assembly protein Wzi"/>
    <property type="match status" value="1"/>
</dbReference>
<name>A0ABX0UST2_9BACT</name>
<protein>
    <recommendedName>
        <fullName evidence="4">Capsule assembly protein Wzi</fullName>
    </recommendedName>
</protein>
<comment type="caution">
    <text evidence="2">The sequence shown here is derived from an EMBL/GenBank/DDBJ whole genome shotgun (WGS) entry which is preliminary data.</text>
</comment>
<feature type="signal peptide" evidence="1">
    <location>
        <begin position="1"/>
        <end position="19"/>
    </location>
</feature>